<dbReference type="SMART" id="SM00989">
    <property type="entry name" value="V4R"/>
    <property type="match status" value="1"/>
</dbReference>
<reference evidence="2 3" key="1">
    <citation type="submission" date="2020-10" db="EMBL/GenBank/DDBJ databases">
        <title>Thermofilum lucidum 3507LT sp. nov. a novel member of Thermofilaceae family isolated from Chile hot spring, and proposal of description order Thermofilales.</title>
        <authorList>
            <person name="Zayulina K.S."/>
            <person name="Elcheninov A.G."/>
            <person name="Toshchakov S.V."/>
            <person name="Kublanov I.V."/>
        </authorList>
    </citation>
    <scope>NUCLEOTIDE SEQUENCE [LARGE SCALE GENOMIC DNA]</scope>
    <source>
        <strain evidence="2 3">3507LT</strain>
    </source>
</reference>
<name>A0A7L9FGV6_9CREN</name>
<dbReference type="GeneID" id="59150027"/>
<keyword evidence="3" id="KW-1185">Reference proteome</keyword>
<protein>
    <recommendedName>
        <fullName evidence="1">4-vinyl reductase 4VR domain-containing protein</fullName>
    </recommendedName>
</protein>
<organism evidence="2 3">
    <name type="scientific">Infirmifilum lucidum</name>
    <dbReference type="NCBI Taxonomy" id="2776706"/>
    <lineage>
        <taxon>Archaea</taxon>
        <taxon>Thermoproteota</taxon>
        <taxon>Thermoprotei</taxon>
        <taxon>Thermofilales</taxon>
        <taxon>Thermofilaceae</taxon>
        <taxon>Infirmifilum</taxon>
    </lineage>
</organism>
<feature type="domain" description="4-vinyl reductase 4VR" evidence="1">
    <location>
        <begin position="194"/>
        <end position="259"/>
    </location>
</feature>
<dbReference type="AlphaFoldDB" id="A0A7L9FGV6"/>
<evidence type="ECO:0000313" key="3">
    <source>
        <dbReference type="Proteomes" id="UP000594121"/>
    </source>
</evidence>
<dbReference type="RefSeq" id="WP_192818833.1">
    <property type="nucleotide sequence ID" value="NZ_CP062310.1"/>
</dbReference>
<dbReference type="Proteomes" id="UP000594121">
    <property type="component" value="Chromosome"/>
</dbReference>
<evidence type="ECO:0000313" key="2">
    <source>
        <dbReference type="EMBL" id="QOJ78861.1"/>
    </source>
</evidence>
<gene>
    <name evidence="2" type="ORF">IG193_08985</name>
</gene>
<dbReference type="InParanoid" id="A0A7L9FGV6"/>
<dbReference type="SUPFAM" id="SSF111126">
    <property type="entry name" value="Ligand-binding domain in the NO signalling and Golgi transport"/>
    <property type="match status" value="1"/>
</dbReference>
<evidence type="ECO:0000259" key="1">
    <source>
        <dbReference type="SMART" id="SM00989"/>
    </source>
</evidence>
<proteinExistence type="predicted"/>
<dbReference type="EMBL" id="CP062310">
    <property type="protein sequence ID" value="QOJ78861.1"/>
    <property type="molecule type" value="Genomic_DNA"/>
</dbReference>
<dbReference type="KEGG" id="thel:IG193_08985"/>
<dbReference type="InterPro" id="IPR004096">
    <property type="entry name" value="V4R"/>
</dbReference>
<accession>A0A7L9FGV6</accession>
<dbReference type="Gene3D" id="3.30.1380.20">
    <property type="entry name" value="Trafficking protein particle complex subunit 3"/>
    <property type="match status" value="1"/>
</dbReference>
<dbReference type="InterPro" id="IPR024096">
    <property type="entry name" value="NO_sig/Golgi_transp_ligand-bd"/>
</dbReference>
<sequence length="262" mass="28130">MSEPSTGVSGLVLYPGREVHVVLVLLEKEAQLAKFLPGVAGCSELGVEVLDLWTTRGGFALALLASVAPTREGGVEAFVDCLGKLDGVRAVDSTRGFAGGLAVESWGFPVLPGTSRTLVLEAGLFSSMLRESWKLLGKAFQLPLYNSTFSYGRDLARRLRGLGLDEKSFLYAASEVIRHLGLGRVFWETVTDTRVAVTVYDSLECSAMVGVPGYESSILRGLVAGVVAELWGADRSQVDARETSCVARGDRACRIEVLSRQK</sequence>